<evidence type="ECO:0000256" key="11">
    <source>
        <dbReference type="ARBA" id="ARBA00023098"/>
    </source>
</evidence>
<accession>A0A921MTF1</accession>
<organism evidence="18 19">
    <name type="scientific">Barnesiella viscericola</name>
    <dbReference type="NCBI Taxonomy" id="397865"/>
    <lineage>
        <taxon>Bacteria</taxon>
        <taxon>Pseudomonadati</taxon>
        <taxon>Bacteroidota</taxon>
        <taxon>Bacteroidia</taxon>
        <taxon>Bacteroidales</taxon>
        <taxon>Barnesiellaceae</taxon>
        <taxon>Barnesiella</taxon>
    </lineage>
</organism>
<dbReference type="EMBL" id="DYUD01000026">
    <property type="protein sequence ID" value="HJG89779.1"/>
    <property type="molecule type" value="Genomic_DNA"/>
</dbReference>
<dbReference type="RefSeq" id="WP_273306836.1">
    <property type="nucleotide sequence ID" value="NZ_DYUD01000026.1"/>
</dbReference>
<feature type="transmembrane region" description="Helical" evidence="17">
    <location>
        <begin position="132"/>
        <end position="152"/>
    </location>
</feature>
<evidence type="ECO:0000256" key="17">
    <source>
        <dbReference type="SAM" id="Phobius"/>
    </source>
</evidence>
<dbReference type="NCBIfam" id="TIGR00473">
    <property type="entry name" value="pssA"/>
    <property type="match status" value="1"/>
</dbReference>
<comment type="similarity">
    <text evidence="4 16">Belongs to the CDP-alcohol phosphatidyltransferase class-I family.</text>
</comment>
<dbReference type="PROSITE" id="PS00379">
    <property type="entry name" value="CDP_ALCOHOL_P_TRANSF"/>
    <property type="match status" value="1"/>
</dbReference>
<evidence type="ECO:0000256" key="2">
    <source>
        <dbReference type="ARBA" id="ARBA00004141"/>
    </source>
</evidence>
<dbReference type="Pfam" id="PF01066">
    <property type="entry name" value="CDP-OH_P_transf"/>
    <property type="match status" value="1"/>
</dbReference>
<evidence type="ECO:0000256" key="3">
    <source>
        <dbReference type="ARBA" id="ARBA00004308"/>
    </source>
</evidence>
<evidence type="ECO:0000256" key="10">
    <source>
        <dbReference type="ARBA" id="ARBA00022989"/>
    </source>
</evidence>
<evidence type="ECO:0000256" key="5">
    <source>
        <dbReference type="ARBA" id="ARBA00013174"/>
    </source>
</evidence>
<feature type="transmembrane region" description="Helical" evidence="17">
    <location>
        <begin position="158"/>
        <end position="176"/>
    </location>
</feature>
<dbReference type="InterPro" id="IPR000462">
    <property type="entry name" value="CDP-OH_P_trans"/>
</dbReference>
<evidence type="ECO:0000256" key="7">
    <source>
        <dbReference type="ARBA" id="ARBA00022516"/>
    </source>
</evidence>
<evidence type="ECO:0000256" key="1">
    <source>
        <dbReference type="ARBA" id="ARBA00000287"/>
    </source>
</evidence>
<comment type="caution">
    <text evidence="18">The sequence shown here is derived from an EMBL/GenBank/DDBJ whole genome shotgun (WGS) entry which is preliminary data.</text>
</comment>
<dbReference type="GO" id="GO:0003882">
    <property type="term" value="F:CDP-diacylglycerol-serine O-phosphatidyltransferase activity"/>
    <property type="evidence" value="ECO:0007669"/>
    <property type="project" value="UniProtKB-EC"/>
</dbReference>
<evidence type="ECO:0000313" key="19">
    <source>
        <dbReference type="Proteomes" id="UP000757103"/>
    </source>
</evidence>
<keyword evidence="13" id="KW-0594">Phospholipid biosynthesis</keyword>
<name>A0A921MTF1_9BACT</name>
<comment type="subcellular location">
    <subcellularLocation>
        <location evidence="3">Endomembrane system</location>
    </subcellularLocation>
    <subcellularLocation>
        <location evidence="2">Membrane</location>
        <topology evidence="2">Multi-pass membrane protein</topology>
    </subcellularLocation>
</comment>
<proteinExistence type="inferred from homology"/>
<dbReference type="GO" id="GO:0016020">
    <property type="term" value="C:membrane"/>
    <property type="evidence" value="ECO:0007669"/>
    <property type="project" value="UniProtKB-SubCell"/>
</dbReference>
<evidence type="ECO:0000313" key="18">
    <source>
        <dbReference type="EMBL" id="HJG89779.1"/>
    </source>
</evidence>
<dbReference type="GO" id="GO:0012505">
    <property type="term" value="C:endomembrane system"/>
    <property type="evidence" value="ECO:0007669"/>
    <property type="project" value="UniProtKB-SubCell"/>
</dbReference>
<protein>
    <recommendedName>
        <fullName evidence="6">CDP-diacylglycerol--serine O-phosphatidyltransferase</fullName>
        <ecNumber evidence="5">2.7.8.8</ecNumber>
    </recommendedName>
    <alternativeName>
        <fullName evidence="15">Phosphatidylserine synthase</fullName>
    </alternativeName>
</protein>
<evidence type="ECO:0000256" key="9">
    <source>
        <dbReference type="ARBA" id="ARBA00022692"/>
    </source>
</evidence>
<reference evidence="18" key="1">
    <citation type="journal article" date="2021" name="PeerJ">
        <title>Extensive microbial diversity within the chicken gut microbiome revealed by metagenomics and culture.</title>
        <authorList>
            <person name="Gilroy R."/>
            <person name="Ravi A."/>
            <person name="Getino M."/>
            <person name="Pursley I."/>
            <person name="Horton D.L."/>
            <person name="Alikhan N.F."/>
            <person name="Baker D."/>
            <person name="Gharbi K."/>
            <person name="Hall N."/>
            <person name="Watson M."/>
            <person name="Adriaenssens E.M."/>
            <person name="Foster-Nyarko E."/>
            <person name="Jarju S."/>
            <person name="Secka A."/>
            <person name="Antonio M."/>
            <person name="Oren A."/>
            <person name="Chaudhuri R.R."/>
            <person name="La Ragione R."/>
            <person name="Hildebrand F."/>
            <person name="Pallen M.J."/>
        </authorList>
    </citation>
    <scope>NUCLEOTIDE SEQUENCE</scope>
    <source>
        <strain evidence="18">CHK121-7720</strain>
    </source>
</reference>
<evidence type="ECO:0000256" key="12">
    <source>
        <dbReference type="ARBA" id="ARBA00023136"/>
    </source>
</evidence>
<evidence type="ECO:0000256" key="13">
    <source>
        <dbReference type="ARBA" id="ARBA00023209"/>
    </source>
</evidence>
<keyword evidence="11" id="KW-0443">Lipid metabolism</keyword>
<keyword evidence="14" id="KW-1208">Phospholipid metabolism</keyword>
<evidence type="ECO:0000256" key="16">
    <source>
        <dbReference type="RuleBase" id="RU003750"/>
    </source>
</evidence>
<feature type="transmembrane region" description="Helical" evidence="17">
    <location>
        <begin position="101"/>
        <end position="120"/>
    </location>
</feature>
<feature type="transmembrane region" description="Helical" evidence="17">
    <location>
        <begin position="34"/>
        <end position="56"/>
    </location>
</feature>
<dbReference type="EC" id="2.7.8.8" evidence="5"/>
<dbReference type="Proteomes" id="UP000757103">
    <property type="component" value="Unassembled WGS sequence"/>
</dbReference>
<feature type="transmembrane region" description="Helical" evidence="17">
    <location>
        <begin position="68"/>
        <end position="89"/>
    </location>
</feature>
<dbReference type="PROSITE" id="PS51257">
    <property type="entry name" value="PROKAR_LIPOPROTEIN"/>
    <property type="match status" value="1"/>
</dbReference>
<dbReference type="Gene3D" id="1.20.120.1760">
    <property type="match status" value="1"/>
</dbReference>
<reference evidence="18" key="2">
    <citation type="submission" date="2021-09" db="EMBL/GenBank/DDBJ databases">
        <authorList>
            <person name="Gilroy R."/>
        </authorList>
    </citation>
    <scope>NUCLEOTIDE SEQUENCE</scope>
    <source>
        <strain evidence="18">CHK121-7720</strain>
    </source>
</reference>
<dbReference type="InterPro" id="IPR004533">
    <property type="entry name" value="CDP-diaglyc--ser_O-PTrfase"/>
</dbReference>
<evidence type="ECO:0000256" key="8">
    <source>
        <dbReference type="ARBA" id="ARBA00022679"/>
    </source>
</evidence>
<sequence>MNVIIKNIPNTITCLNLLSGCFACIFAFQGEFDWVALCIGLSALFDFLDGMAARLLHAYSPLGKELDSLADLISFGLAPGLMVMTFLTYDSVFHGIDSEYQSLWALSALLIPVFSALRLAKFNIDTRQATSFIGLPVPANALFWIGICQAGLHMESPVCGYAIVALVIIFSLLLVSEIPMFSLKFKNLKLKENYLRYLILVAAVLFLSLWGLAGLAATIGLYIVLSLLTARKR</sequence>
<feature type="transmembrane region" description="Helical" evidence="17">
    <location>
        <begin position="12"/>
        <end position="28"/>
    </location>
</feature>
<feature type="transmembrane region" description="Helical" evidence="17">
    <location>
        <begin position="197"/>
        <end position="225"/>
    </location>
</feature>
<evidence type="ECO:0000256" key="6">
    <source>
        <dbReference type="ARBA" id="ARBA00017171"/>
    </source>
</evidence>
<keyword evidence="8 16" id="KW-0808">Transferase</keyword>
<evidence type="ECO:0000256" key="4">
    <source>
        <dbReference type="ARBA" id="ARBA00010441"/>
    </source>
</evidence>
<dbReference type="AlphaFoldDB" id="A0A921MTF1"/>
<dbReference type="GO" id="GO:0008654">
    <property type="term" value="P:phospholipid biosynthetic process"/>
    <property type="evidence" value="ECO:0007669"/>
    <property type="project" value="UniProtKB-KW"/>
</dbReference>
<dbReference type="InterPro" id="IPR048254">
    <property type="entry name" value="CDP_ALCOHOL_P_TRANSF_CS"/>
</dbReference>
<evidence type="ECO:0000256" key="15">
    <source>
        <dbReference type="ARBA" id="ARBA00032361"/>
    </source>
</evidence>
<keyword evidence="9 17" id="KW-0812">Transmembrane</keyword>
<comment type="catalytic activity">
    <reaction evidence="1">
        <text>a CDP-1,2-diacyl-sn-glycerol + L-serine = a 1,2-diacyl-sn-glycero-3-phospho-L-serine + CMP + H(+)</text>
        <dbReference type="Rhea" id="RHEA:16913"/>
        <dbReference type="ChEBI" id="CHEBI:15378"/>
        <dbReference type="ChEBI" id="CHEBI:33384"/>
        <dbReference type="ChEBI" id="CHEBI:57262"/>
        <dbReference type="ChEBI" id="CHEBI:58332"/>
        <dbReference type="ChEBI" id="CHEBI:60377"/>
        <dbReference type="EC" id="2.7.8.8"/>
    </reaction>
</comment>
<keyword evidence="7" id="KW-0444">Lipid biosynthesis</keyword>
<gene>
    <name evidence="18" type="primary">pssA</name>
    <name evidence="18" type="ORF">K8U91_09980</name>
</gene>
<keyword evidence="12 17" id="KW-0472">Membrane</keyword>
<keyword evidence="10 17" id="KW-1133">Transmembrane helix</keyword>
<dbReference type="InterPro" id="IPR043130">
    <property type="entry name" value="CDP-OH_PTrfase_TM_dom"/>
</dbReference>
<evidence type="ECO:0000256" key="14">
    <source>
        <dbReference type="ARBA" id="ARBA00023264"/>
    </source>
</evidence>